<evidence type="ECO:0000313" key="3">
    <source>
        <dbReference type="Proteomes" id="UP000295382"/>
    </source>
</evidence>
<proteinExistence type="predicted"/>
<feature type="transmembrane region" description="Helical" evidence="1">
    <location>
        <begin position="12"/>
        <end position="33"/>
    </location>
</feature>
<reference evidence="2 3" key="1">
    <citation type="submission" date="2019-03" db="EMBL/GenBank/DDBJ databases">
        <title>Genomic Encyclopedia of Type Strains, Phase IV (KMG-IV): sequencing the most valuable type-strain genomes for metagenomic binning, comparative biology and taxonomic classification.</title>
        <authorList>
            <person name="Goeker M."/>
        </authorList>
    </citation>
    <scope>NUCLEOTIDE SEQUENCE [LARGE SCALE GENOMIC DNA]</scope>
    <source>
        <strain evidence="2 3">DSM 7445</strain>
    </source>
</reference>
<dbReference type="RefSeq" id="WP_132256729.1">
    <property type="nucleotide sequence ID" value="NZ_SLZQ01000001.1"/>
</dbReference>
<keyword evidence="1" id="KW-0812">Transmembrane</keyword>
<name>A0A4R3I3L0_PAULE</name>
<accession>A0A4R3I3L0</accession>
<dbReference type="OrthoDB" id="8604580at2"/>
<sequence>MSLENFFIDTRSVITTVSFITFVGIIVWTYLLHRASDFNEAAMLPFADEQADSQVDSKTSSTENQHG</sequence>
<dbReference type="EMBL" id="SLZQ01000001">
    <property type="protein sequence ID" value="TCS39421.1"/>
    <property type="molecule type" value="Genomic_DNA"/>
</dbReference>
<protein>
    <submittedName>
        <fullName evidence="2">Cytochrome c oxidase cbb3-type subunit 4</fullName>
    </submittedName>
</protein>
<dbReference type="Proteomes" id="UP000295382">
    <property type="component" value="Unassembled WGS sequence"/>
</dbReference>
<gene>
    <name evidence="2" type="ORF">EDC30_101377</name>
</gene>
<keyword evidence="1" id="KW-0472">Membrane</keyword>
<organism evidence="2 3">
    <name type="scientific">Paucimonas lemoignei</name>
    <name type="common">Pseudomonas lemoignei</name>
    <dbReference type="NCBI Taxonomy" id="29443"/>
    <lineage>
        <taxon>Bacteria</taxon>
        <taxon>Pseudomonadati</taxon>
        <taxon>Pseudomonadota</taxon>
        <taxon>Betaproteobacteria</taxon>
        <taxon>Burkholderiales</taxon>
        <taxon>Burkholderiaceae</taxon>
        <taxon>Paucimonas</taxon>
    </lineage>
</organism>
<keyword evidence="3" id="KW-1185">Reference proteome</keyword>
<keyword evidence="1" id="KW-1133">Transmembrane helix</keyword>
<comment type="caution">
    <text evidence="2">The sequence shown here is derived from an EMBL/GenBank/DDBJ whole genome shotgun (WGS) entry which is preliminary data.</text>
</comment>
<dbReference type="AlphaFoldDB" id="A0A4R3I3L0"/>
<evidence type="ECO:0000313" key="2">
    <source>
        <dbReference type="EMBL" id="TCS39421.1"/>
    </source>
</evidence>
<evidence type="ECO:0000256" key="1">
    <source>
        <dbReference type="SAM" id="Phobius"/>
    </source>
</evidence>